<evidence type="ECO:0000256" key="4">
    <source>
        <dbReference type="ARBA" id="ARBA00023125"/>
    </source>
</evidence>
<dbReference type="GO" id="GO:0003677">
    <property type="term" value="F:DNA binding"/>
    <property type="evidence" value="ECO:0007669"/>
    <property type="project" value="UniProtKB-KW"/>
</dbReference>
<dbReference type="InterPro" id="IPR039425">
    <property type="entry name" value="RNA_pol_sigma-70-like"/>
</dbReference>
<name>W7J621_9PSEU</name>
<keyword evidence="3" id="KW-0731">Sigma factor</keyword>
<keyword evidence="4" id="KW-0238">DNA-binding</keyword>
<comment type="similarity">
    <text evidence="1">Belongs to the sigma-70 factor family. ECF subfamily.</text>
</comment>
<dbReference type="RefSeq" id="WP_035277608.1">
    <property type="nucleotide sequence ID" value="NZ_AYXG01000004.1"/>
</dbReference>
<evidence type="ECO:0000256" key="3">
    <source>
        <dbReference type="ARBA" id="ARBA00023082"/>
    </source>
</evidence>
<organism evidence="7 8">
    <name type="scientific">Actinokineospora spheciospongiae</name>
    <dbReference type="NCBI Taxonomy" id="909613"/>
    <lineage>
        <taxon>Bacteria</taxon>
        <taxon>Bacillati</taxon>
        <taxon>Actinomycetota</taxon>
        <taxon>Actinomycetes</taxon>
        <taxon>Pseudonocardiales</taxon>
        <taxon>Pseudonocardiaceae</taxon>
        <taxon>Actinokineospora</taxon>
    </lineage>
</organism>
<keyword evidence="2" id="KW-0805">Transcription regulation</keyword>
<dbReference type="PANTHER" id="PTHR43133">
    <property type="entry name" value="RNA POLYMERASE ECF-TYPE SIGMA FACTO"/>
    <property type="match status" value="1"/>
</dbReference>
<feature type="domain" description="RNA polymerase sigma factor 70 region 4 type 2" evidence="6">
    <location>
        <begin position="140"/>
        <end position="189"/>
    </location>
</feature>
<dbReference type="EMBL" id="AYXG01000004">
    <property type="protein sequence ID" value="EWC64457.1"/>
    <property type="molecule type" value="Genomic_DNA"/>
</dbReference>
<dbReference type="OrthoDB" id="9811152at2"/>
<sequence length="206" mass="23085">MSQLPIPGQQKGGTYTQALEAVLAKIPAVYFRHTMRSIGYDNAAADDICQQTALDLYLYWHREGGFDEQRIAKTFWTILNRRISDHLDNTRKEVGRRHLRGLDGAHHDGVRPLAECLADPGAEHAFAEVVDALDRPGVFAQLLDGIPDPQRQALLLVHVDKLDQAAAAASLGLSVRGLQARLHAGRTRLRANYRRHRDKTPEEDNR</sequence>
<dbReference type="GO" id="GO:0006352">
    <property type="term" value="P:DNA-templated transcription initiation"/>
    <property type="evidence" value="ECO:0007669"/>
    <property type="project" value="InterPro"/>
</dbReference>
<evidence type="ECO:0000313" key="8">
    <source>
        <dbReference type="Proteomes" id="UP000019277"/>
    </source>
</evidence>
<dbReference type="STRING" id="909613.UO65_0064"/>
<dbReference type="InterPro" id="IPR013249">
    <property type="entry name" value="RNA_pol_sigma70_r4_t2"/>
</dbReference>
<evidence type="ECO:0000256" key="2">
    <source>
        <dbReference type="ARBA" id="ARBA00023015"/>
    </source>
</evidence>
<keyword evidence="5" id="KW-0804">Transcription</keyword>
<dbReference type="InterPro" id="IPR013324">
    <property type="entry name" value="RNA_pol_sigma_r3/r4-like"/>
</dbReference>
<reference evidence="7 8" key="1">
    <citation type="journal article" date="2014" name="Genome Announc.">
        <title>Draft Genome Sequence of the Antitrypanosomally Active Sponge-Associated Bacterium Actinokineospora sp. Strain EG49.</title>
        <authorList>
            <person name="Harjes J."/>
            <person name="Ryu T."/>
            <person name="Abdelmohsen U.R."/>
            <person name="Moitinho-Silva L."/>
            <person name="Horn H."/>
            <person name="Ravasi T."/>
            <person name="Hentschel U."/>
        </authorList>
    </citation>
    <scope>NUCLEOTIDE SEQUENCE [LARGE SCALE GENOMIC DNA]</scope>
    <source>
        <strain evidence="7 8">EG49</strain>
    </source>
</reference>
<dbReference type="InterPro" id="IPR036388">
    <property type="entry name" value="WH-like_DNA-bd_sf"/>
</dbReference>
<proteinExistence type="inferred from homology"/>
<dbReference type="Proteomes" id="UP000019277">
    <property type="component" value="Unassembled WGS sequence"/>
</dbReference>
<evidence type="ECO:0000259" key="6">
    <source>
        <dbReference type="Pfam" id="PF08281"/>
    </source>
</evidence>
<dbReference type="GO" id="GO:0016987">
    <property type="term" value="F:sigma factor activity"/>
    <property type="evidence" value="ECO:0007669"/>
    <property type="project" value="UniProtKB-KW"/>
</dbReference>
<evidence type="ECO:0000313" key="7">
    <source>
        <dbReference type="EMBL" id="EWC64457.1"/>
    </source>
</evidence>
<protein>
    <recommendedName>
        <fullName evidence="6">RNA polymerase sigma factor 70 region 4 type 2 domain-containing protein</fullName>
    </recommendedName>
</protein>
<dbReference type="AlphaFoldDB" id="W7J621"/>
<keyword evidence="8" id="KW-1185">Reference proteome</keyword>
<comment type="caution">
    <text evidence="7">The sequence shown here is derived from an EMBL/GenBank/DDBJ whole genome shotgun (WGS) entry which is preliminary data.</text>
</comment>
<dbReference type="PANTHER" id="PTHR43133:SF8">
    <property type="entry name" value="RNA POLYMERASE SIGMA FACTOR HI_1459-RELATED"/>
    <property type="match status" value="1"/>
</dbReference>
<accession>W7J621</accession>
<dbReference type="Gene3D" id="1.10.10.10">
    <property type="entry name" value="Winged helix-like DNA-binding domain superfamily/Winged helix DNA-binding domain"/>
    <property type="match status" value="1"/>
</dbReference>
<dbReference type="SUPFAM" id="SSF88659">
    <property type="entry name" value="Sigma3 and sigma4 domains of RNA polymerase sigma factors"/>
    <property type="match status" value="1"/>
</dbReference>
<evidence type="ECO:0000256" key="1">
    <source>
        <dbReference type="ARBA" id="ARBA00010641"/>
    </source>
</evidence>
<gene>
    <name evidence="7" type="ORF">UO65_0064</name>
</gene>
<dbReference type="Pfam" id="PF08281">
    <property type="entry name" value="Sigma70_r4_2"/>
    <property type="match status" value="1"/>
</dbReference>
<evidence type="ECO:0000256" key="5">
    <source>
        <dbReference type="ARBA" id="ARBA00023163"/>
    </source>
</evidence>